<accession>A0A1I0QEQ0</accession>
<reference evidence="2 3" key="1">
    <citation type="submission" date="2016-10" db="EMBL/GenBank/DDBJ databases">
        <authorList>
            <person name="de Groot N.N."/>
        </authorList>
    </citation>
    <scope>NUCLEOTIDE SEQUENCE [LARGE SCALE GENOMIC DNA]</scope>
    <source>
        <strain evidence="2 3">DSM 29439</strain>
    </source>
</reference>
<protein>
    <submittedName>
        <fullName evidence="2">Uncharacterized protein</fullName>
    </submittedName>
</protein>
<keyword evidence="3" id="KW-1185">Reference proteome</keyword>
<dbReference type="Proteomes" id="UP000199650">
    <property type="component" value="Unassembled WGS sequence"/>
</dbReference>
<organism evidence="2 3">
    <name type="scientific">Aliiroseovarius sediminilitoris</name>
    <dbReference type="NCBI Taxonomy" id="1173584"/>
    <lineage>
        <taxon>Bacteria</taxon>
        <taxon>Pseudomonadati</taxon>
        <taxon>Pseudomonadota</taxon>
        <taxon>Alphaproteobacteria</taxon>
        <taxon>Rhodobacterales</taxon>
        <taxon>Paracoccaceae</taxon>
        <taxon>Aliiroseovarius</taxon>
    </lineage>
</organism>
<name>A0A1I0QEQ0_9RHOB</name>
<keyword evidence="1" id="KW-0812">Transmembrane</keyword>
<sequence length="120" mass="13662">MDIRARTDRLAQLLEQRLDIRGSGFETKLRRAGRLLPRHLRRDGAILIEALKLSDHPRLGRQVDSKRLEKAADAIEHYLLNLDVWDRRRGIAVNVSASVLMNLLIVIALVAGILIWRGLV</sequence>
<dbReference type="AlphaFoldDB" id="A0A1I0QEQ0"/>
<feature type="transmembrane region" description="Helical" evidence="1">
    <location>
        <begin position="91"/>
        <end position="116"/>
    </location>
</feature>
<dbReference type="EMBL" id="FOJB01000001">
    <property type="protein sequence ID" value="SEW25377.1"/>
    <property type="molecule type" value="Genomic_DNA"/>
</dbReference>
<evidence type="ECO:0000313" key="3">
    <source>
        <dbReference type="Proteomes" id="UP000199650"/>
    </source>
</evidence>
<evidence type="ECO:0000256" key="1">
    <source>
        <dbReference type="SAM" id="Phobius"/>
    </source>
</evidence>
<evidence type="ECO:0000313" key="2">
    <source>
        <dbReference type="EMBL" id="SEW25377.1"/>
    </source>
</evidence>
<dbReference type="RefSeq" id="WP_091430970.1">
    <property type="nucleotide sequence ID" value="NZ_FOJB01000001.1"/>
</dbReference>
<keyword evidence="1" id="KW-1133">Transmembrane helix</keyword>
<proteinExistence type="predicted"/>
<gene>
    <name evidence="2" type="ORF">SAMN05444851_2478</name>
</gene>
<dbReference type="STRING" id="1173584.SAMN05444851_2478"/>
<dbReference type="OrthoDB" id="7874312at2"/>
<keyword evidence="1" id="KW-0472">Membrane</keyword>